<proteinExistence type="predicted"/>
<dbReference type="RefSeq" id="WP_017742999.1">
    <property type="nucleotide sequence ID" value="NZ_KQ976354.1"/>
</dbReference>
<feature type="domain" description="FHA" evidence="1">
    <location>
        <begin position="13"/>
        <end position="45"/>
    </location>
</feature>
<reference evidence="3" key="2">
    <citation type="submission" date="2016-02" db="EMBL/GenBank/DDBJ databases">
        <authorList>
            <person name="Wen L."/>
            <person name="He K."/>
            <person name="Yang H."/>
        </authorList>
    </citation>
    <scope>NUCLEOTIDE SEQUENCE</scope>
    <source>
        <strain evidence="3">PCC 7110</strain>
    </source>
</reference>
<name>A0A139XHU2_9CYAN</name>
<dbReference type="Proteomes" id="UP000076925">
    <property type="component" value="Unassembled WGS sequence"/>
</dbReference>
<dbReference type="Pfam" id="PF00498">
    <property type="entry name" value="FHA"/>
    <property type="match status" value="1"/>
</dbReference>
<reference evidence="3 4" key="1">
    <citation type="journal article" date="2013" name="Genome Biol. Evol.">
        <title>Genomes of Stigonematalean cyanobacteria (subsection V) and the evolution of oxygenic photosynthesis from prokaryotes to plastids.</title>
        <authorList>
            <person name="Dagan T."/>
            <person name="Roettger M."/>
            <person name="Stucken K."/>
            <person name="Landan G."/>
            <person name="Koch R."/>
            <person name="Major P."/>
            <person name="Gould S.B."/>
            <person name="Goremykin V.V."/>
            <person name="Rippka R."/>
            <person name="Tandeau de Marsac N."/>
            <person name="Gugger M."/>
            <person name="Lockhart P.J."/>
            <person name="Allen J.F."/>
            <person name="Brune I."/>
            <person name="Maus I."/>
            <person name="Puhler A."/>
            <person name="Martin W.F."/>
        </authorList>
    </citation>
    <scope>NUCLEOTIDE SEQUENCE [LARGE SCALE GENOMIC DNA]</scope>
    <source>
        <strain evidence="3 4">PCC 7110</strain>
    </source>
</reference>
<evidence type="ECO:0000313" key="3">
    <source>
        <dbReference type="EMBL" id="KYC44249.1"/>
    </source>
</evidence>
<dbReference type="AlphaFoldDB" id="A0A139XHU2"/>
<evidence type="ECO:0000259" key="1">
    <source>
        <dbReference type="PROSITE" id="PS50006"/>
    </source>
</evidence>
<protein>
    <recommendedName>
        <fullName evidence="1">FHA domain-containing protein</fullName>
    </recommendedName>
</protein>
<evidence type="ECO:0000313" key="4">
    <source>
        <dbReference type="Proteomes" id="UP000076925"/>
    </source>
</evidence>
<evidence type="ECO:0000313" key="2">
    <source>
        <dbReference type="EMBL" id="KYC36281.1"/>
    </source>
</evidence>
<keyword evidence="4" id="KW-1185">Reference proteome</keyword>
<dbReference type="STRING" id="128403.WA1_41895"/>
<dbReference type="InterPro" id="IPR000253">
    <property type="entry name" value="FHA_dom"/>
</dbReference>
<dbReference type="EMBL" id="ANNX02000047">
    <property type="protein sequence ID" value="KYC36281.1"/>
    <property type="molecule type" value="Genomic_DNA"/>
</dbReference>
<dbReference type="SUPFAM" id="SSF49879">
    <property type="entry name" value="SMAD/FHA domain"/>
    <property type="match status" value="1"/>
</dbReference>
<gene>
    <name evidence="2" type="ORF">WA1_41895</name>
    <name evidence="3" type="ORF">WA1_52005</name>
</gene>
<dbReference type="PROSITE" id="PS50006">
    <property type="entry name" value="FHA_DOMAIN"/>
    <property type="match status" value="1"/>
</dbReference>
<organism evidence="3 4">
    <name type="scientific">Scytonema hofmannii PCC 7110</name>
    <dbReference type="NCBI Taxonomy" id="128403"/>
    <lineage>
        <taxon>Bacteria</taxon>
        <taxon>Bacillati</taxon>
        <taxon>Cyanobacteriota</taxon>
        <taxon>Cyanophyceae</taxon>
        <taxon>Nostocales</taxon>
        <taxon>Scytonemataceae</taxon>
        <taxon>Scytonema</taxon>
    </lineage>
</organism>
<accession>A0A139XHU2</accession>
<dbReference type="Gene3D" id="2.60.200.20">
    <property type="match status" value="1"/>
</dbReference>
<sequence>MHRLNSTNDAVIFSRYHCLLDINPPDIRVRDFGSRNGTYVNGKKIGQRQPKQAEFKQALLSVV</sequence>
<dbReference type="EMBL" id="ANNX02000010">
    <property type="protein sequence ID" value="KYC44249.1"/>
    <property type="molecule type" value="Genomic_DNA"/>
</dbReference>
<comment type="caution">
    <text evidence="3">The sequence shown here is derived from an EMBL/GenBank/DDBJ whole genome shotgun (WGS) entry which is preliminary data.</text>
</comment>
<dbReference type="InterPro" id="IPR008984">
    <property type="entry name" value="SMAD_FHA_dom_sf"/>
</dbReference>